<dbReference type="NCBIfam" id="NF005451">
    <property type="entry name" value="PRK07044.1"/>
    <property type="match status" value="1"/>
</dbReference>
<dbReference type="EMBL" id="RKKU01000007">
    <property type="protein sequence ID" value="ROZ85411.1"/>
    <property type="molecule type" value="Genomic_DNA"/>
</dbReference>
<sequence>MNAVHSLVEKSVKEHVSPEEWQVRVELAACYRLIAMYGWDDLVFTHISAKIPGTEHFLINPYGLMFEEVTASNLVKIDLQGNKVVESPYDVNPAGFTIHSAIHEIRHDANCVLHTHTAAGIAVSTQKEGILPISQQSIFVLSSLAYHDYEGVALNAEEKPRLQADLGRANNLILRNHGLLVCGKSVAEAFLTMYTLQRCCEIQVRAQAQNAELIPIPQAVLDGAAASMKTVTKGAGAGIAWPALLRKIQRVNPGFDV</sequence>
<dbReference type="InterPro" id="IPR036409">
    <property type="entry name" value="Aldolase_II/adducin_N_sf"/>
</dbReference>
<proteinExistence type="inferred from homology"/>
<dbReference type="SUPFAM" id="SSF53639">
    <property type="entry name" value="AraD/HMP-PK domain-like"/>
    <property type="match status" value="1"/>
</dbReference>
<dbReference type="PANTHER" id="PTHR10672:SF3">
    <property type="entry name" value="PROTEIN HU-LI TAI SHAO"/>
    <property type="match status" value="1"/>
</dbReference>
<dbReference type="RefSeq" id="WP_123889141.1">
    <property type="nucleotide sequence ID" value="NZ_RKKU01000007.1"/>
</dbReference>
<feature type="domain" description="Class II aldolase/adducin N-terminal" evidence="2">
    <location>
        <begin position="25"/>
        <end position="204"/>
    </location>
</feature>
<dbReference type="InterPro" id="IPR001303">
    <property type="entry name" value="Aldolase_II/adducin_N"/>
</dbReference>
<dbReference type="InterPro" id="IPR051017">
    <property type="entry name" value="Aldolase-II_Adducin_sf"/>
</dbReference>
<name>A0ABX9XIY5_9PSED</name>
<evidence type="ECO:0000256" key="1">
    <source>
        <dbReference type="ARBA" id="ARBA00037961"/>
    </source>
</evidence>
<evidence type="ECO:0000259" key="2">
    <source>
        <dbReference type="SMART" id="SM01007"/>
    </source>
</evidence>
<dbReference type="Pfam" id="PF00596">
    <property type="entry name" value="Aldolase_II"/>
    <property type="match status" value="1"/>
</dbReference>
<dbReference type="SMART" id="SM01007">
    <property type="entry name" value="Aldolase_II"/>
    <property type="match status" value="1"/>
</dbReference>
<evidence type="ECO:0000313" key="3">
    <source>
        <dbReference type="EMBL" id="ROZ85411.1"/>
    </source>
</evidence>
<organism evidence="3 4">
    <name type="scientific">Pseudomonas neustonica</name>
    <dbReference type="NCBI Taxonomy" id="2487346"/>
    <lineage>
        <taxon>Bacteria</taxon>
        <taxon>Pseudomonadati</taxon>
        <taxon>Pseudomonadota</taxon>
        <taxon>Gammaproteobacteria</taxon>
        <taxon>Pseudomonadales</taxon>
        <taxon>Pseudomonadaceae</taxon>
        <taxon>Pseudomonas</taxon>
    </lineage>
</organism>
<dbReference type="PANTHER" id="PTHR10672">
    <property type="entry name" value="ADDUCIN"/>
    <property type="match status" value="1"/>
</dbReference>
<dbReference type="Proteomes" id="UP000275199">
    <property type="component" value="Unassembled WGS sequence"/>
</dbReference>
<reference evidence="3 4" key="1">
    <citation type="submission" date="2018-11" db="EMBL/GenBank/DDBJ databases">
        <authorList>
            <person name="Jang G.I."/>
            <person name="Hwang C.Y."/>
        </authorList>
    </citation>
    <scope>NUCLEOTIDE SEQUENCE [LARGE SCALE GENOMIC DNA]</scope>
    <source>
        <strain evidence="3 4">SSM26</strain>
    </source>
</reference>
<gene>
    <name evidence="3" type="ORF">EF096_08220</name>
</gene>
<accession>A0ABX9XIY5</accession>
<dbReference type="Gene3D" id="3.40.225.10">
    <property type="entry name" value="Class II aldolase/adducin N-terminal domain"/>
    <property type="match status" value="1"/>
</dbReference>
<keyword evidence="4" id="KW-1185">Reference proteome</keyword>
<protein>
    <submittedName>
        <fullName evidence="3">Class II aldolase/adducin family protein</fullName>
    </submittedName>
</protein>
<evidence type="ECO:0000313" key="4">
    <source>
        <dbReference type="Proteomes" id="UP000275199"/>
    </source>
</evidence>
<comment type="similarity">
    <text evidence="1">Belongs to the aldolase class II family.</text>
</comment>
<comment type="caution">
    <text evidence="3">The sequence shown here is derived from an EMBL/GenBank/DDBJ whole genome shotgun (WGS) entry which is preliminary data.</text>
</comment>